<proteinExistence type="predicted"/>
<dbReference type="STRING" id="1385512.N784_00015"/>
<dbReference type="RefSeq" id="WP_036830758.1">
    <property type="nucleotide sequence ID" value="NZ_AVPG01000001.1"/>
</dbReference>
<sequence>MKKGLFLSAIGAATVASAYVLKDEKRRQQVKDKMVEVKQKYEQSMQSNKTINQPLEKAGVPELDCVENTKMVDEGSQFGVQYYNQIKEKEEQSTKNA</sequence>
<dbReference type="OrthoDB" id="2390014at2"/>
<gene>
    <name evidence="1" type="ORF">N784_00015</name>
</gene>
<comment type="caution">
    <text evidence="1">The sequence shown here is derived from an EMBL/GenBank/DDBJ whole genome shotgun (WGS) entry which is preliminary data.</text>
</comment>
<dbReference type="EMBL" id="AVPG01000001">
    <property type="protein sequence ID" value="KGX88771.1"/>
    <property type="molecule type" value="Genomic_DNA"/>
</dbReference>
<name>A0A0A5G6L8_9BACI</name>
<keyword evidence="2" id="KW-1185">Reference proteome</keyword>
<dbReference type="eggNOG" id="ENOG50331E9">
    <property type="taxonomic scope" value="Bacteria"/>
</dbReference>
<protein>
    <submittedName>
        <fullName evidence="1">Uncharacterized protein</fullName>
    </submittedName>
</protein>
<organism evidence="1 2">
    <name type="scientific">Pontibacillus litoralis JSM 072002</name>
    <dbReference type="NCBI Taxonomy" id="1385512"/>
    <lineage>
        <taxon>Bacteria</taxon>
        <taxon>Bacillati</taxon>
        <taxon>Bacillota</taxon>
        <taxon>Bacilli</taxon>
        <taxon>Bacillales</taxon>
        <taxon>Bacillaceae</taxon>
        <taxon>Pontibacillus</taxon>
    </lineage>
</organism>
<dbReference type="Proteomes" id="UP000030401">
    <property type="component" value="Unassembled WGS sequence"/>
</dbReference>
<accession>A0A0A5G6L8</accession>
<evidence type="ECO:0000313" key="2">
    <source>
        <dbReference type="Proteomes" id="UP000030401"/>
    </source>
</evidence>
<evidence type="ECO:0000313" key="1">
    <source>
        <dbReference type="EMBL" id="KGX88771.1"/>
    </source>
</evidence>
<reference evidence="1 2" key="1">
    <citation type="submission" date="2013-08" db="EMBL/GenBank/DDBJ databases">
        <authorList>
            <person name="Huang J."/>
            <person name="Wang G."/>
        </authorList>
    </citation>
    <scope>NUCLEOTIDE SEQUENCE [LARGE SCALE GENOMIC DNA]</scope>
    <source>
        <strain evidence="1 2">JSM 072002</strain>
    </source>
</reference>
<dbReference type="AlphaFoldDB" id="A0A0A5G6L8"/>